<accession>L8WNE3</accession>
<dbReference type="AlphaFoldDB" id="L8WNE3"/>
<dbReference type="Proteomes" id="UP000011668">
    <property type="component" value="Unassembled WGS sequence"/>
</dbReference>
<gene>
    <name evidence="1" type="ORF">AG1IA_06278</name>
</gene>
<evidence type="ECO:0000313" key="2">
    <source>
        <dbReference type="Proteomes" id="UP000011668"/>
    </source>
</evidence>
<dbReference type="HOGENOM" id="CLU_3052018_0_0_1"/>
<dbReference type="EMBL" id="AFRT01001656">
    <property type="protein sequence ID" value="ELU39686.1"/>
    <property type="molecule type" value="Genomic_DNA"/>
</dbReference>
<evidence type="ECO:0000313" key="1">
    <source>
        <dbReference type="EMBL" id="ELU39686.1"/>
    </source>
</evidence>
<proteinExistence type="predicted"/>
<comment type="caution">
    <text evidence="1">The sequence shown here is derived from an EMBL/GenBank/DDBJ whole genome shotgun (WGS) entry which is preliminary data.</text>
</comment>
<name>L8WNE3_THACA</name>
<protein>
    <submittedName>
        <fullName evidence="1">Uncharacterized protein</fullName>
    </submittedName>
</protein>
<keyword evidence="2" id="KW-1185">Reference proteome</keyword>
<sequence>MAVSSLSLVRECSSSPTRLVDLGKAMVGLIDCSEWPIIVHCSNSAGAPNRPKWN</sequence>
<reference evidence="1 2" key="1">
    <citation type="journal article" date="2013" name="Nat. Commun.">
        <title>The evolution and pathogenic mechanisms of the rice sheath blight pathogen.</title>
        <authorList>
            <person name="Zheng A."/>
            <person name="Lin R."/>
            <person name="Xu L."/>
            <person name="Qin P."/>
            <person name="Tang C."/>
            <person name="Ai P."/>
            <person name="Zhang D."/>
            <person name="Liu Y."/>
            <person name="Sun Z."/>
            <person name="Feng H."/>
            <person name="Wang Y."/>
            <person name="Chen Y."/>
            <person name="Liang X."/>
            <person name="Fu R."/>
            <person name="Li Q."/>
            <person name="Zhang J."/>
            <person name="Yu X."/>
            <person name="Xie Z."/>
            <person name="Ding L."/>
            <person name="Guan P."/>
            <person name="Tang J."/>
            <person name="Liang Y."/>
            <person name="Wang S."/>
            <person name="Deng Q."/>
            <person name="Li S."/>
            <person name="Zhu J."/>
            <person name="Wang L."/>
            <person name="Liu H."/>
            <person name="Li P."/>
        </authorList>
    </citation>
    <scope>NUCLEOTIDE SEQUENCE [LARGE SCALE GENOMIC DNA]</scope>
    <source>
        <strain evidence="2">AG-1 IA</strain>
    </source>
</reference>
<organism evidence="1 2">
    <name type="scientific">Thanatephorus cucumeris (strain AG1-IA)</name>
    <name type="common">Rice sheath blight fungus</name>
    <name type="synonym">Rhizoctonia solani</name>
    <dbReference type="NCBI Taxonomy" id="983506"/>
    <lineage>
        <taxon>Eukaryota</taxon>
        <taxon>Fungi</taxon>
        <taxon>Dikarya</taxon>
        <taxon>Basidiomycota</taxon>
        <taxon>Agaricomycotina</taxon>
        <taxon>Agaricomycetes</taxon>
        <taxon>Cantharellales</taxon>
        <taxon>Ceratobasidiaceae</taxon>
        <taxon>Rhizoctonia</taxon>
        <taxon>Rhizoctonia solani AG-1</taxon>
    </lineage>
</organism>